<dbReference type="EMBL" id="CP073100">
    <property type="protein sequence ID" value="QUE50345.1"/>
    <property type="molecule type" value="Genomic_DNA"/>
</dbReference>
<dbReference type="AlphaFoldDB" id="A0A975G7U4"/>
<dbReference type="InterPro" id="IPR029000">
    <property type="entry name" value="Cyclophilin-like_dom_sf"/>
</dbReference>
<dbReference type="EC" id="5.2.1.8" evidence="1"/>
<reference evidence="6" key="1">
    <citation type="submission" date="2021-04" db="EMBL/GenBank/DDBJ databases">
        <title>Luteolibacter sp. 32A isolated from the skin of an Anderson's salamander (Ambystoma andersonii).</title>
        <authorList>
            <person name="Spergser J."/>
            <person name="Busse H.-J."/>
        </authorList>
    </citation>
    <scope>NUCLEOTIDE SEQUENCE</scope>
    <source>
        <strain evidence="6">32A</strain>
    </source>
</reference>
<feature type="chain" id="PRO_5038068151" description="peptidylprolyl isomerase" evidence="4">
    <location>
        <begin position="20"/>
        <end position="443"/>
    </location>
</feature>
<dbReference type="GO" id="GO:0003755">
    <property type="term" value="F:peptidyl-prolyl cis-trans isomerase activity"/>
    <property type="evidence" value="ECO:0007669"/>
    <property type="project" value="UniProtKB-KW"/>
</dbReference>
<evidence type="ECO:0000256" key="4">
    <source>
        <dbReference type="SAM" id="SignalP"/>
    </source>
</evidence>
<keyword evidence="4" id="KW-0732">Signal</keyword>
<evidence type="ECO:0000313" key="7">
    <source>
        <dbReference type="Proteomes" id="UP000676169"/>
    </source>
</evidence>
<dbReference type="PRINTS" id="PR00153">
    <property type="entry name" value="CSAPPISMRASE"/>
</dbReference>
<keyword evidence="2" id="KW-0697">Rotamase</keyword>
<dbReference type="RefSeq" id="WP_211630485.1">
    <property type="nucleotide sequence ID" value="NZ_CP073100.1"/>
</dbReference>
<sequence length="443" mass="49602">MRKTLFALVLAVLPLPAFAQVYADFQTSLGNFTCQLNYAETPKTVANFVTLAEGTRPWLDESTGLVSTIRPAKLFYDGLTFHRVVDNEGFRIIQAGSRKGDGTDGPGYNFPDEFKESVPASYKFDQPYLLAMANSGLNTNESQFFITGCPITQLEGKHTVFGHVISGQNVVEAILSVPTTSDDQNPDNDDLQKPLTPVVIQHVAIRRVGRDATRFVATRVTLPKVTAPRFRSATTPGVRVFLAFNQAAKTVARSYYSEDAGATWELSSGRYIGPGEKMLTSMLLDIPAASVDYDLMHRLSLITYPADLVTPGEYLNTQFYAENESGSYLFRFNSNGEYEYHIETASSEIKEGKFYDDRVPSKNQFYYVAEGYSAEMYFYLGNDGAYRFHLAPSVKSKTGMTTGRQRGFFYSQLHLWETKGKDPWAPYEDNTDFSWSVLPKVKK</sequence>
<dbReference type="PANTHER" id="PTHR45625">
    <property type="entry name" value="PEPTIDYL-PROLYL CIS-TRANS ISOMERASE-RELATED"/>
    <property type="match status" value="1"/>
</dbReference>
<dbReference type="PANTHER" id="PTHR45625:SF4">
    <property type="entry name" value="PEPTIDYLPROLYL ISOMERASE DOMAIN AND WD REPEAT-CONTAINING PROTEIN 1"/>
    <property type="match status" value="1"/>
</dbReference>
<dbReference type="Gene3D" id="2.40.100.10">
    <property type="entry name" value="Cyclophilin-like"/>
    <property type="match status" value="1"/>
</dbReference>
<organism evidence="6 7">
    <name type="scientific">Luteolibacter ambystomatis</name>
    <dbReference type="NCBI Taxonomy" id="2824561"/>
    <lineage>
        <taxon>Bacteria</taxon>
        <taxon>Pseudomonadati</taxon>
        <taxon>Verrucomicrobiota</taxon>
        <taxon>Verrucomicrobiia</taxon>
        <taxon>Verrucomicrobiales</taxon>
        <taxon>Verrucomicrobiaceae</taxon>
        <taxon>Luteolibacter</taxon>
    </lineage>
</organism>
<keyword evidence="7" id="KW-1185">Reference proteome</keyword>
<evidence type="ECO:0000256" key="1">
    <source>
        <dbReference type="ARBA" id="ARBA00013194"/>
    </source>
</evidence>
<name>A0A975G7U4_9BACT</name>
<dbReference type="InterPro" id="IPR002130">
    <property type="entry name" value="Cyclophilin-type_PPIase_dom"/>
</dbReference>
<gene>
    <name evidence="6" type="ORF">KBB96_15925</name>
</gene>
<evidence type="ECO:0000256" key="3">
    <source>
        <dbReference type="ARBA" id="ARBA00023235"/>
    </source>
</evidence>
<dbReference type="Pfam" id="PF00160">
    <property type="entry name" value="Pro_isomerase"/>
    <property type="match status" value="1"/>
</dbReference>
<feature type="domain" description="PPIase cyclophilin-type" evidence="5">
    <location>
        <begin position="26"/>
        <end position="205"/>
    </location>
</feature>
<feature type="signal peptide" evidence="4">
    <location>
        <begin position="1"/>
        <end position="19"/>
    </location>
</feature>
<evidence type="ECO:0000313" key="6">
    <source>
        <dbReference type="EMBL" id="QUE50345.1"/>
    </source>
</evidence>
<evidence type="ECO:0000259" key="5">
    <source>
        <dbReference type="PROSITE" id="PS50072"/>
    </source>
</evidence>
<dbReference type="Proteomes" id="UP000676169">
    <property type="component" value="Chromosome"/>
</dbReference>
<proteinExistence type="predicted"/>
<protein>
    <recommendedName>
        <fullName evidence="1">peptidylprolyl isomerase</fullName>
        <ecNumber evidence="1">5.2.1.8</ecNumber>
    </recommendedName>
</protein>
<dbReference type="CDD" id="cd00317">
    <property type="entry name" value="cyclophilin"/>
    <property type="match status" value="1"/>
</dbReference>
<evidence type="ECO:0000256" key="2">
    <source>
        <dbReference type="ARBA" id="ARBA00023110"/>
    </source>
</evidence>
<dbReference type="PROSITE" id="PS50072">
    <property type="entry name" value="CSA_PPIASE_2"/>
    <property type="match status" value="1"/>
</dbReference>
<dbReference type="InterPro" id="IPR044666">
    <property type="entry name" value="Cyclophilin_A-like"/>
</dbReference>
<accession>A0A975G7U4</accession>
<dbReference type="SUPFAM" id="SSF50891">
    <property type="entry name" value="Cyclophilin-like"/>
    <property type="match status" value="1"/>
</dbReference>
<keyword evidence="3 6" id="KW-0413">Isomerase</keyword>
<dbReference type="KEGG" id="lamb:KBB96_15925"/>